<feature type="transmembrane region" description="Helical" evidence="2">
    <location>
        <begin position="44"/>
        <end position="68"/>
    </location>
</feature>
<dbReference type="InterPro" id="IPR025324">
    <property type="entry name" value="DUF4230"/>
</dbReference>
<dbReference type="Pfam" id="PF14014">
    <property type="entry name" value="DUF4230"/>
    <property type="match status" value="1"/>
</dbReference>
<keyword evidence="2" id="KW-1133">Transmembrane helix</keyword>
<evidence type="ECO:0000313" key="3">
    <source>
        <dbReference type="EMBL" id="GAA5128312.1"/>
    </source>
</evidence>
<accession>A0ABP9NNH9</accession>
<gene>
    <name evidence="3" type="ORF">GCM10023320_47050</name>
</gene>
<keyword evidence="2" id="KW-0812">Transmembrane</keyword>
<evidence type="ECO:0000256" key="1">
    <source>
        <dbReference type="SAM" id="MobiDB-lite"/>
    </source>
</evidence>
<feature type="region of interest" description="Disordered" evidence="1">
    <location>
        <begin position="1"/>
        <end position="22"/>
    </location>
</feature>
<reference evidence="4" key="1">
    <citation type="journal article" date="2019" name="Int. J. Syst. Evol. Microbiol.">
        <title>The Global Catalogue of Microorganisms (GCM) 10K type strain sequencing project: providing services to taxonomists for standard genome sequencing and annotation.</title>
        <authorList>
            <consortium name="The Broad Institute Genomics Platform"/>
            <consortium name="The Broad Institute Genome Sequencing Center for Infectious Disease"/>
            <person name="Wu L."/>
            <person name="Ma J."/>
        </authorList>
    </citation>
    <scope>NUCLEOTIDE SEQUENCE [LARGE SCALE GENOMIC DNA]</scope>
    <source>
        <strain evidence="4">JCM 18302</strain>
    </source>
</reference>
<name>A0ABP9NNH9_9PSEU</name>
<evidence type="ECO:0008006" key="5">
    <source>
        <dbReference type="Google" id="ProtNLM"/>
    </source>
</evidence>
<proteinExistence type="predicted"/>
<evidence type="ECO:0000313" key="4">
    <source>
        <dbReference type="Proteomes" id="UP001500804"/>
    </source>
</evidence>
<comment type="caution">
    <text evidence="3">The sequence shown here is derived from an EMBL/GenBank/DDBJ whole genome shotgun (WGS) entry which is preliminary data.</text>
</comment>
<dbReference type="Proteomes" id="UP001500804">
    <property type="component" value="Unassembled WGS sequence"/>
</dbReference>
<dbReference type="EMBL" id="BAABJO010000018">
    <property type="protein sequence ID" value="GAA5128312.1"/>
    <property type="molecule type" value="Genomic_DNA"/>
</dbReference>
<protein>
    <recommendedName>
        <fullName evidence="5">DUF4230 domain-containing protein</fullName>
    </recommendedName>
</protein>
<evidence type="ECO:0000256" key="2">
    <source>
        <dbReference type="SAM" id="Phobius"/>
    </source>
</evidence>
<organism evidence="3 4">
    <name type="scientific">Pseudonocardia adelaidensis</name>
    <dbReference type="NCBI Taxonomy" id="648754"/>
    <lineage>
        <taxon>Bacteria</taxon>
        <taxon>Bacillati</taxon>
        <taxon>Actinomycetota</taxon>
        <taxon>Actinomycetes</taxon>
        <taxon>Pseudonocardiales</taxon>
        <taxon>Pseudonocardiaceae</taxon>
        <taxon>Pseudonocardia</taxon>
    </lineage>
</organism>
<keyword evidence="4" id="KW-1185">Reference proteome</keyword>
<keyword evidence="2" id="KW-0472">Membrane</keyword>
<sequence length="247" mass="26416">MTGRVLDADAELDPGESRTMPQHLFEPDTRTWTGRLLRRRRLKFLAAVAALAIAVPIGAQAVGMFPALSATFAPQTVDRGPAPLLAALADVSEYHAATGTFQVLVDIERDTPHVPALISGERTTMFATGHVDALVDLSGLGPEQVSAGGDAVTFTLPAARLAPATLDPSASRVVGRERGIVERIAGAIQNDPVDDEELYQLASRKLDETARQSDLLTRAETNTRDMLTSLARSLGYDRVTVTFTDPS</sequence>